<evidence type="ECO:0000259" key="1">
    <source>
        <dbReference type="Pfam" id="PF01850"/>
    </source>
</evidence>
<dbReference type="AlphaFoldDB" id="K9GQW6"/>
<organism evidence="2 3">
    <name type="scientific">Caenispirillum salinarum AK4</name>
    <dbReference type="NCBI Taxonomy" id="1238182"/>
    <lineage>
        <taxon>Bacteria</taxon>
        <taxon>Pseudomonadati</taxon>
        <taxon>Pseudomonadota</taxon>
        <taxon>Alphaproteobacteria</taxon>
        <taxon>Rhodospirillales</taxon>
        <taxon>Novispirillaceae</taxon>
        <taxon>Caenispirillum</taxon>
    </lineage>
</organism>
<dbReference type="STRING" id="1238182.C882_2028"/>
<protein>
    <recommendedName>
        <fullName evidence="1">PIN domain-containing protein</fullName>
    </recommendedName>
</protein>
<dbReference type="SUPFAM" id="SSF88723">
    <property type="entry name" value="PIN domain-like"/>
    <property type="match status" value="1"/>
</dbReference>
<accession>K9GQW6</accession>
<gene>
    <name evidence="2" type="ORF">C882_2028</name>
</gene>
<dbReference type="EMBL" id="ANHY01000021">
    <property type="protein sequence ID" value="EKV27099.1"/>
    <property type="molecule type" value="Genomic_DNA"/>
</dbReference>
<proteinExistence type="predicted"/>
<dbReference type="PATRIC" id="fig|1238182.3.peg.3982"/>
<dbReference type="Pfam" id="PF01850">
    <property type="entry name" value="PIN"/>
    <property type="match status" value="1"/>
</dbReference>
<dbReference type="Proteomes" id="UP000009881">
    <property type="component" value="Unassembled WGS sequence"/>
</dbReference>
<evidence type="ECO:0000313" key="3">
    <source>
        <dbReference type="Proteomes" id="UP000009881"/>
    </source>
</evidence>
<comment type="caution">
    <text evidence="2">The sequence shown here is derived from an EMBL/GenBank/DDBJ whole genome shotgun (WGS) entry which is preliminary data.</text>
</comment>
<dbReference type="InterPro" id="IPR002716">
    <property type="entry name" value="PIN_dom"/>
</dbReference>
<sequence>MDGAHRDPFDRMIAAQALLENMVLVSRDTALDAFGVTRLW</sequence>
<reference evidence="2 3" key="1">
    <citation type="journal article" date="2013" name="Genome Announc.">
        <title>Draft Genome Sequence of an Alphaproteobacterium, Caenispirillum salinarum AK4(T), Isolated from a Solar Saltern.</title>
        <authorList>
            <person name="Khatri I."/>
            <person name="Singh A."/>
            <person name="Korpole S."/>
            <person name="Pinnaka A.K."/>
            <person name="Subramanian S."/>
        </authorList>
    </citation>
    <scope>NUCLEOTIDE SEQUENCE [LARGE SCALE GENOMIC DNA]</scope>
    <source>
        <strain evidence="2 3">AK4</strain>
    </source>
</reference>
<dbReference type="InterPro" id="IPR029060">
    <property type="entry name" value="PIN-like_dom_sf"/>
</dbReference>
<keyword evidence="3" id="KW-1185">Reference proteome</keyword>
<evidence type="ECO:0000313" key="2">
    <source>
        <dbReference type="EMBL" id="EKV27099.1"/>
    </source>
</evidence>
<name>K9GQW6_9PROT</name>
<dbReference type="Gene3D" id="3.40.50.1010">
    <property type="entry name" value="5'-nuclease"/>
    <property type="match status" value="1"/>
</dbReference>
<feature type="domain" description="PIN" evidence="1">
    <location>
        <begin position="6"/>
        <end position="33"/>
    </location>
</feature>